<dbReference type="Proteomes" id="UP001165423">
    <property type="component" value="Unassembled WGS sequence"/>
</dbReference>
<dbReference type="InterPro" id="IPR052901">
    <property type="entry name" value="Bact_TGase-like"/>
</dbReference>
<dbReference type="SMART" id="SM00460">
    <property type="entry name" value="TGc"/>
    <property type="match status" value="1"/>
</dbReference>
<keyword evidence="1" id="KW-0812">Transmembrane</keyword>
<feature type="transmembrane region" description="Helical" evidence="1">
    <location>
        <begin position="57"/>
        <end position="79"/>
    </location>
</feature>
<sequence>MSTPAPPLDPQSRAWMLLAGGACVLPLLLQLTPSLATGIGATGVLVAAGSWRRPLPAVLRLLLALALVGAVLATTRFAFGRDTGCALLAAMLAIKPAETFTLRDGRSLLGFALFAPFATFLLDQGPLALALGLLGATLALAALLRLAEVESGDVRHRMPPWRRFATVWRLTAIGLPLALAAFWLFPRMATPLWGVPQRALAKPGLSDHMAPGEWVDIMNDDSTALRVQFDGTPPVPTQMYWRGPVLWNFDGRQWTQPRWLREIPPATVQPGATRWDYELELEPTEGHQLVALELPTAAPAGARLSLDYGLYSAKPLTSLTRWRMRSAPPAAFEPRLMRTLRQYALALPEGYNPRTVALARQWRREAGPGNAANDAAIVQRAMRMIRGEFSYTLATPLPGRNSVDEFLFDYKAGFCEHFSSAFVVLMRAAGIPSRVVTGYAGGYRNPIGGYWLVRNSDAHAWAEVWLDGRGWVRVDPTAAVAPERIYDTIADRAPGAIGDFTALTPMFDAGDWLRRGWNDFVLGFDAERQRHLLQPLGLRDIDSGRLVALFVGAASLALLWMAWLTARAEREHDPVLRAWRRLAARYDRLGLGRALHEPAGAWAERVSLARPDLAGELERLILRFSNWRYAARQPGSSGERTLVRALLGHRPRRFPPALAGVSATSHRQHGESA</sequence>
<evidence type="ECO:0000313" key="4">
    <source>
        <dbReference type="Proteomes" id="UP001165423"/>
    </source>
</evidence>
<dbReference type="InterPro" id="IPR021878">
    <property type="entry name" value="TgpA_N"/>
</dbReference>
<dbReference type="SUPFAM" id="SSF54001">
    <property type="entry name" value="Cysteine proteinases"/>
    <property type="match status" value="1"/>
</dbReference>
<dbReference type="RefSeq" id="WP_243318038.1">
    <property type="nucleotide sequence ID" value="NZ_JALGCL010000001.1"/>
</dbReference>
<dbReference type="InterPro" id="IPR002931">
    <property type="entry name" value="Transglutaminase-like"/>
</dbReference>
<proteinExistence type="predicted"/>
<gene>
    <name evidence="3" type="ORF">MQC88_00010</name>
</gene>
<keyword evidence="4" id="KW-1185">Reference proteome</keyword>
<evidence type="ECO:0000313" key="3">
    <source>
        <dbReference type="EMBL" id="MCJ0824356.1"/>
    </source>
</evidence>
<accession>A0ABT0A045</accession>
<dbReference type="EMBL" id="JALGCL010000001">
    <property type="protein sequence ID" value="MCJ0824356.1"/>
    <property type="molecule type" value="Genomic_DNA"/>
</dbReference>
<dbReference type="InterPro" id="IPR038765">
    <property type="entry name" value="Papain-like_cys_pep_sf"/>
</dbReference>
<keyword evidence="1" id="KW-1133">Transmembrane helix</keyword>
<dbReference type="PANTHER" id="PTHR42736">
    <property type="entry name" value="PROTEIN-GLUTAMINE GAMMA-GLUTAMYLTRANSFERASE"/>
    <property type="match status" value="1"/>
</dbReference>
<reference evidence="3 4" key="1">
    <citation type="submission" date="2022-03" db="EMBL/GenBank/DDBJ databases">
        <title>Luteimonas soily sp. nov., a novel bacterium isolated from the soil.</title>
        <authorList>
            <person name="Zhang X."/>
        </authorList>
    </citation>
    <scope>NUCLEOTIDE SEQUENCE [LARGE SCALE GENOMIC DNA]</scope>
    <source>
        <strain evidence="3 4">50</strain>
    </source>
</reference>
<comment type="caution">
    <text evidence="3">The sequence shown here is derived from an EMBL/GenBank/DDBJ whole genome shotgun (WGS) entry which is preliminary data.</text>
</comment>
<dbReference type="Pfam" id="PF01841">
    <property type="entry name" value="Transglut_core"/>
    <property type="match status" value="1"/>
</dbReference>
<dbReference type="Gene3D" id="3.10.620.30">
    <property type="match status" value="1"/>
</dbReference>
<dbReference type="InterPro" id="IPR025403">
    <property type="entry name" value="TgpA-like_C"/>
</dbReference>
<protein>
    <submittedName>
        <fullName evidence="3">DUF3488 and transglutaminase-like domain-containing protein</fullName>
    </submittedName>
</protein>
<dbReference type="PANTHER" id="PTHR42736:SF1">
    <property type="entry name" value="PROTEIN-GLUTAMINE GAMMA-GLUTAMYLTRANSFERASE"/>
    <property type="match status" value="1"/>
</dbReference>
<feature type="transmembrane region" description="Helical" evidence="1">
    <location>
        <begin position="167"/>
        <end position="185"/>
    </location>
</feature>
<keyword evidence="1" id="KW-0472">Membrane</keyword>
<evidence type="ECO:0000256" key="1">
    <source>
        <dbReference type="SAM" id="Phobius"/>
    </source>
</evidence>
<feature type="transmembrane region" description="Helical" evidence="1">
    <location>
        <begin position="127"/>
        <end position="146"/>
    </location>
</feature>
<name>A0ABT0A045_9GAMM</name>
<dbReference type="Pfam" id="PF11992">
    <property type="entry name" value="TgpA_N"/>
    <property type="match status" value="1"/>
</dbReference>
<feature type="domain" description="Transglutaminase-like" evidence="2">
    <location>
        <begin position="407"/>
        <end position="478"/>
    </location>
</feature>
<organism evidence="3 4">
    <name type="scientific">Cognatiluteimonas sedimenti</name>
    <dbReference type="NCBI Taxonomy" id="2927791"/>
    <lineage>
        <taxon>Bacteria</taxon>
        <taxon>Pseudomonadati</taxon>
        <taxon>Pseudomonadota</taxon>
        <taxon>Gammaproteobacteria</taxon>
        <taxon>Lysobacterales</taxon>
        <taxon>Lysobacteraceae</taxon>
        <taxon>Cognatiluteimonas</taxon>
    </lineage>
</organism>
<evidence type="ECO:0000259" key="2">
    <source>
        <dbReference type="SMART" id="SM00460"/>
    </source>
</evidence>
<dbReference type="Pfam" id="PF13559">
    <property type="entry name" value="DUF4129"/>
    <property type="match status" value="1"/>
</dbReference>